<dbReference type="AlphaFoldDB" id="A0A1I6DSD5"/>
<keyword evidence="2" id="KW-0813">Transport</keyword>
<feature type="domain" description="Tripartite ATP-independent periplasmic transporters DctQ component" evidence="10">
    <location>
        <begin position="27"/>
        <end position="157"/>
    </location>
</feature>
<dbReference type="Proteomes" id="UP000199584">
    <property type="component" value="Unassembled WGS sequence"/>
</dbReference>
<evidence type="ECO:0000256" key="6">
    <source>
        <dbReference type="ARBA" id="ARBA00022989"/>
    </source>
</evidence>
<evidence type="ECO:0000259" key="10">
    <source>
        <dbReference type="Pfam" id="PF04290"/>
    </source>
</evidence>
<feature type="transmembrane region" description="Helical" evidence="9">
    <location>
        <begin position="88"/>
        <end position="110"/>
    </location>
</feature>
<evidence type="ECO:0000256" key="9">
    <source>
        <dbReference type="SAM" id="Phobius"/>
    </source>
</evidence>
<dbReference type="GO" id="GO:0015740">
    <property type="term" value="P:C4-dicarboxylate transport"/>
    <property type="evidence" value="ECO:0007669"/>
    <property type="project" value="TreeGrafter"/>
</dbReference>
<evidence type="ECO:0000256" key="7">
    <source>
        <dbReference type="ARBA" id="ARBA00023136"/>
    </source>
</evidence>
<gene>
    <name evidence="11" type="ORF">SAMN05660706_11675</name>
</gene>
<dbReference type="PANTHER" id="PTHR35011">
    <property type="entry name" value="2,3-DIKETO-L-GULONATE TRAP TRANSPORTER SMALL PERMEASE PROTEIN YIAM"/>
    <property type="match status" value="1"/>
</dbReference>
<evidence type="ECO:0000313" key="12">
    <source>
        <dbReference type="Proteomes" id="UP000199584"/>
    </source>
</evidence>
<evidence type="ECO:0000256" key="2">
    <source>
        <dbReference type="ARBA" id="ARBA00022448"/>
    </source>
</evidence>
<evidence type="ECO:0000313" key="11">
    <source>
        <dbReference type="EMBL" id="SFR08390.1"/>
    </source>
</evidence>
<dbReference type="OrthoDB" id="1807003at2"/>
<feature type="transmembrane region" description="Helical" evidence="9">
    <location>
        <begin position="20"/>
        <end position="38"/>
    </location>
</feature>
<organism evidence="11 12">
    <name type="scientific">Desulfoscipio geothermicus DSM 3669</name>
    <dbReference type="NCBI Taxonomy" id="1121426"/>
    <lineage>
        <taxon>Bacteria</taxon>
        <taxon>Bacillati</taxon>
        <taxon>Bacillota</taxon>
        <taxon>Clostridia</taxon>
        <taxon>Eubacteriales</taxon>
        <taxon>Desulfallaceae</taxon>
        <taxon>Desulfoscipio</taxon>
    </lineage>
</organism>
<evidence type="ECO:0000256" key="8">
    <source>
        <dbReference type="ARBA" id="ARBA00038436"/>
    </source>
</evidence>
<keyword evidence="6 9" id="KW-1133">Transmembrane helix</keyword>
<evidence type="ECO:0000256" key="1">
    <source>
        <dbReference type="ARBA" id="ARBA00004429"/>
    </source>
</evidence>
<dbReference type="InterPro" id="IPR055348">
    <property type="entry name" value="DctQ"/>
</dbReference>
<dbReference type="Pfam" id="PF04290">
    <property type="entry name" value="DctQ"/>
    <property type="match status" value="1"/>
</dbReference>
<keyword evidence="5 9" id="KW-0812">Transmembrane</keyword>
<comment type="subcellular location">
    <subcellularLocation>
        <location evidence="1">Cell inner membrane</location>
        <topology evidence="1">Multi-pass membrane protein</topology>
    </subcellularLocation>
</comment>
<evidence type="ECO:0000256" key="5">
    <source>
        <dbReference type="ARBA" id="ARBA00022692"/>
    </source>
</evidence>
<comment type="similarity">
    <text evidence="8">Belongs to the TRAP transporter small permease family.</text>
</comment>
<dbReference type="STRING" id="39060.SAMN05660706_11675"/>
<accession>A0A1I6DSD5</accession>
<dbReference type="RefSeq" id="WP_092483914.1">
    <property type="nucleotide sequence ID" value="NZ_FOYM01000016.1"/>
</dbReference>
<dbReference type="InterPro" id="IPR007387">
    <property type="entry name" value="TRAP_DctQ"/>
</dbReference>
<proteinExistence type="inferred from homology"/>
<keyword evidence="12" id="KW-1185">Reference proteome</keyword>
<reference evidence="12" key="1">
    <citation type="submission" date="2016-10" db="EMBL/GenBank/DDBJ databases">
        <authorList>
            <person name="Varghese N."/>
            <person name="Submissions S."/>
        </authorList>
    </citation>
    <scope>NUCLEOTIDE SEQUENCE [LARGE SCALE GENOMIC DNA]</scope>
    <source>
        <strain evidence="12">DSM 3669</strain>
    </source>
</reference>
<keyword evidence="3" id="KW-1003">Cell membrane</keyword>
<evidence type="ECO:0000256" key="4">
    <source>
        <dbReference type="ARBA" id="ARBA00022519"/>
    </source>
</evidence>
<feature type="transmembrane region" description="Helical" evidence="9">
    <location>
        <begin position="50"/>
        <end position="68"/>
    </location>
</feature>
<dbReference type="EMBL" id="FOYM01000016">
    <property type="protein sequence ID" value="SFR08390.1"/>
    <property type="molecule type" value="Genomic_DNA"/>
</dbReference>
<dbReference type="GO" id="GO:0022857">
    <property type="term" value="F:transmembrane transporter activity"/>
    <property type="evidence" value="ECO:0007669"/>
    <property type="project" value="TreeGrafter"/>
</dbReference>
<protein>
    <submittedName>
        <fullName evidence="11">TRAP-type mannitol/chloroaromatic compound transport system, small permease component</fullName>
    </submittedName>
</protein>
<keyword evidence="4" id="KW-0997">Cell inner membrane</keyword>
<sequence length="163" mass="17430">MKKFSGLVAGLSRLLDRIAALCIVSVMVLVVANILLRALLGRPILGTYEYVGFLTAAMIGLALASCALQNGHIAVSFVMEKLPARIQACVDIIINVFALCFWGLAAWYTGKYANGMTVSGVVSPTTQTPFYPFVYLVSFGLLALCLVLLAGLVESIKRAAINK</sequence>
<keyword evidence="7 9" id="KW-0472">Membrane</keyword>
<name>A0A1I6DSD5_9FIRM</name>
<feature type="transmembrane region" description="Helical" evidence="9">
    <location>
        <begin position="130"/>
        <end position="153"/>
    </location>
</feature>
<dbReference type="PANTHER" id="PTHR35011:SF10">
    <property type="entry name" value="TRAP TRANSPORTER SMALL PERMEASE PROTEIN"/>
    <property type="match status" value="1"/>
</dbReference>
<evidence type="ECO:0000256" key="3">
    <source>
        <dbReference type="ARBA" id="ARBA00022475"/>
    </source>
</evidence>
<dbReference type="GO" id="GO:0005886">
    <property type="term" value="C:plasma membrane"/>
    <property type="evidence" value="ECO:0007669"/>
    <property type="project" value="UniProtKB-SubCell"/>
</dbReference>